<protein>
    <recommendedName>
        <fullName evidence="1">LptD C-terminal domain-containing protein</fullName>
    </recommendedName>
</protein>
<dbReference type="EMBL" id="UOEN01000039">
    <property type="protein sequence ID" value="VAW11694.1"/>
    <property type="molecule type" value="Genomic_DNA"/>
</dbReference>
<sequence length="184" mass="21640">MQVKRNDKTVELARAIISVPYALKEDPRKQGFGNIIFDLDFRPTDWLKFYFDSNYDTRNNRLSTANFDLYINGKDKWNVGIGKRFNGVADDQITTSFNYKLNQKWRFRMFDRFDIDEKALKEQQYSFIRDLHAWEMEFNFNQARGNGTQMVVLFRLKAFPGIGFDFGTSLNQRKGGAQRRGGSQ</sequence>
<name>A0A3B0TSW0_9ZZZZ</name>
<gene>
    <name evidence="2" type="ORF">MNBD_BACTEROID05-798</name>
</gene>
<proteinExistence type="predicted"/>
<reference evidence="2" key="1">
    <citation type="submission" date="2018-06" db="EMBL/GenBank/DDBJ databases">
        <authorList>
            <person name="Zhirakovskaya E."/>
        </authorList>
    </citation>
    <scope>NUCLEOTIDE SEQUENCE</scope>
</reference>
<evidence type="ECO:0000313" key="2">
    <source>
        <dbReference type="EMBL" id="VAW11694.1"/>
    </source>
</evidence>
<organism evidence="2">
    <name type="scientific">hydrothermal vent metagenome</name>
    <dbReference type="NCBI Taxonomy" id="652676"/>
    <lineage>
        <taxon>unclassified sequences</taxon>
        <taxon>metagenomes</taxon>
        <taxon>ecological metagenomes</taxon>
    </lineage>
</organism>
<dbReference type="Pfam" id="PF04453">
    <property type="entry name" value="LptD"/>
    <property type="match status" value="1"/>
</dbReference>
<dbReference type="GO" id="GO:0019867">
    <property type="term" value="C:outer membrane"/>
    <property type="evidence" value="ECO:0007669"/>
    <property type="project" value="InterPro"/>
</dbReference>
<dbReference type="GO" id="GO:0061024">
    <property type="term" value="P:membrane organization"/>
    <property type="evidence" value="ECO:0007669"/>
    <property type="project" value="InterPro"/>
</dbReference>
<accession>A0A3B0TSW0</accession>
<dbReference type="AlphaFoldDB" id="A0A3B0TSW0"/>
<dbReference type="InterPro" id="IPR007543">
    <property type="entry name" value="LptD_C"/>
</dbReference>
<feature type="domain" description="LptD C-terminal" evidence="1">
    <location>
        <begin position="23"/>
        <end position="105"/>
    </location>
</feature>
<evidence type="ECO:0000259" key="1">
    <source>
        <dbReference type="Pfam" id="PF04453"/>
    </source>
</evidence>